<protein>
    <submittedName>
        <fullName evidence="1">Uncharacterized protein</fullName>
    </submittedName>
</protein>
<dbReference type="Proteomes" id="UP000777935">
    <property type="component" value="Unassembled WGS sequence"/>
</dbReference>
<proteinExistence type="predicted"/>
<accession>A0ABX2IUT4</accession>
<keyword evidence="2" id="KW-1185">Reference proteome</keyword>
<evidence type="ECO:0000313" key="2">
    <source>
        <dbReference type="Proteomes" id="UP000777935"/>
    </source>
</evidence>
<evidence type="ECO:0000313" key="1">
    <source>
        <dbReference type="EMBL" id="NSX56669.1"/>
    </source>
</evidence>
<gene>
    <name evidence="1" type="ORF">HRQ87_17940</name>
</gene>
<organism evidence="1 2">
    <name type="scientific">Parasulfitobacter algicola</name>
    <dbReference type="NCBI Taxonomy" id="2614809"/>
    <lineage>
        <taxon>Bacteria</taxon>
        <taxon>Pseudomonadati</taxon>
        <taxon>Pseudomonadota</taxon>
        <taxon>Alphaproteobacteria</taxon>
        <taxon>Rhodobacterales</taxon>
        <taxon>Roseobacteraceae</taxon>
        <taxon>Parasulfitobacter</taxon>
    </lineage>
</organism>
<dbReference type="RefSeq" id="WP_174139823.1">
    <property type="nucleotide sequence ID" value="NZ_JABUFE010000015.1"/>
</dbReference>
<name>A0ABX2IUT4_9RHOB</name>
<sequence>MTMKSFGQIVPLQGFMLMLAGYGNSQEAGTRDLYRPAVEEELITNIKKGHELVAGLVDNDFGFSLSEWHKYLSTHENYSKQYKFSRSWERVEKAILTEIKNPNRADLERHAAQSNNKP</sequence>
<comment type="caution">
    <text evidence="1">The sequence shown here is derived from an EMBL/GenBank/DDBJ whole genome shotgun (WGS) entry which is preliminary data.</text>
</comment>
<dbReference type="EMBL" id="JABUFE010000015">
    <property type="protein sequence ID" value="NSX56669.1"/>
    <property type="molecule type" value="Genomic_DNA"/>
</dbReference>
<reference evidence="1 2" key="1">
    <citation type="submission" date="2020-06" db="EMBL/GenBank/DDBJ databases">
        <title>Sulfitobacter algicola sp. nov., isolated from green algae.</title>
        <authorList>
            <person name="Wang C."/>
        </authorList>
    </citation>
    <scope>NUCLEOTIDE SEQUENCE [LARGE SCALE GENOMIC DNA]</scope>
    <source>
        <strain evidence="1 2">1151</strain>
    </source>
</reference>